<dbReference type="GO" id="GO:0006952">
    <property type="term" value="P:defense response"/>
    <property type="evidence" value="ECO:0007669"/>
    <property type="project" value="UniProtKB-KW"/>
</dbReference>
<keyword evidence="4" id="KW-0547">Nucleotide-binding</keyword>
<dbReference type="InterPro" id="IPR002182">
    <property type="entry name" value="NB-ARC"/>
</dbReference>
<dbReference type="Proteomes" id="UP001151287">
    <property type="component" value="Unassembled WGS sequence"/>
</dbReference>
<dbReference type="PANTHER" id="PTHR19338:SF66">
    <property type="entry name" value="NB-ARC DOMAIN-CONTAINING PROTEIN"/>
    <property type="match status" value="1"/>
</dbReference>
<organism evidence="8 9">
    <name type="scientific">Rhynchospora breviuscula</name>
    <dbReference type="NCBI Taxonomy" id="2022672"/>
    <lineage>
        <taxon>Eukaryota</taxon>
        <taxon>Viridiplantae</taxon>
        <taxon>Streptophyta</taxon>
        <taxon>Embryophyta</taxon>
        <taxon>Tracheophyta</taxon>
        <taxon>Spermatophyta</taxon>
        <taxon>Magnoliopsida</taxon>
        <taxon>Liliopsida</taxon>
        <taxon>Poales</taxon>
        <taxon>Cyperaceae</taxon>
        <taxon>Cyperoideae</taxon>
        <taxon>Rhynchosporeae</taxon>
        <taxon>Rhynchospora</taxon>
    </lineage>
</organism>
<dbReference type="Pfam" id="PF00931">
    <property type="entry name" value="NB-ARC"/>
    <property type="match status" value="1"/>
</dbReference>
<feature type="domain" description="NB-ARC" evidence="6">
    <location>
        <begin position="176"/>
        <end position="213"/>
    </location>
</feature>
<evidence type="ECO:0000256" key="2">
    <source>
        <dbReference type="ARBA" id="ARBA00022614"/>
    </source>
</evidence>
<dbReference type="InterPro" id="IPR041118">
    <property type="entry name" value="Rx_N"/>
</dbReference>
<reference evidence="8" key="1">
    <citation type="journal article" date="2022" name="Cell">
        <title>Repeat-based holocentromeres influence genome architecture and karyotype evolution.</title>
        <authorList>
            <person name="Hofstatter P.G."/>
            <person name="Thangavel G."/>
            <person name="Lux T."/>
            <person name="Neumann P."/>
            <person name="Vondrak T."/>
            <person name="Novak P."/>
            <person name="Zhang M."/>
            <person name="Costa L."/>
            <person name="Castellani M."/>
            <person name="Scott A."/>
            <person name="Toegelov H."/>
            <person name="Fuchs J."/>
            <person name="Mata-Sucre Y."/>
            <person name="Dias Y."/>
            <person name="Vanzela A.L.L."/>
            <person name="Huettel B."/>
            <person name="Almeida C.C.S."/>
            <person name="Simkova H."/>
            <person name="Souza G."/>
            <person name="Pedrosa-Harand A."/>
            <person name="Macas J."/>
            <person name="Mayer K.F.X."/>
            <person name="Houben A."/>
            <person name="Marques A."/>
        </authorList>
    </citation>
    <scope>NUCLEOTIDE SEQUENCE</scope>
    <source>
        <strain evidence="8">RhyBre1mFocal</strain>
    </source>
</reference>
<protein>
    <recommendedName>
        <fullName evidence="10">Disease resistance protein</fullName>
    </recommendedName>
</protein>
<evidence type="ECO:0000256" key="1">
    <source>
        <dbReference type="ARBA" id="ARBA00008894"/>
    </source>
</evidence>
<dbReference type="PANTHER" id="PTHR19338">
    <property type="entry name" value="TRANSLOCASE OF INNER MITOCHONDRIAL MEMBRANE 13 HOMOLOG"/>
    <property type="match status" value="1"/>
</dbReference>
<evidence type="ECO:0000313" key="9">
    <source>
        <dbReference type="Proteomes" id="UP001151287"/>
    </source>
</evidence>
<comment type="caution">
    <text evidence="8">The sequence shown here is derived from an EMBL/GenBank/DDBJ whole genome shotgun (WGS) entry which is preliminary data.</text>
</comment>
<accession>A0A9Q0CE76</accession>
<dbReference type="InterPro" id="IPR027417">
    <property type="entry name" value="P-loop_NTPase"/>
</dbReference>
<dbReference type="SUPFAM" id="SSF52540">
    <property type="entry name" value="P-loop containing nucleoside triphosphate hydrolases"/>
    <property type="match status" value="1"/>
</dbReference>
<evidence type="ECO:0000259" key="7">
    <source>
        <dbReference type="Pfam" id="PF18052"/>
    </source>
</evidence>
<sequence length="214" mass="24440">MAESIVTFVLDKLADTTVQELCHLYGVDKQVKLLSNELGWIQAFLKDADRKNNNGDERQWNWVKEMREVAYDIEDTIDKACLMGIETDDPINRNSKIRKTVKKIFQIPKKLLARHELGVEINEILERIKKISESREKYGTNNFGEGSGGQIELPVRKLLVPDFDDPDVAGFDQDRANIVEQLFDESIERRSVVSIVGPGGLGKTTIARKVYNRY</sequence>
<dbReference type="CDD" id="cd14798">
    <property type="entry name" value="RX-CC_like"/>
    <property type="match status" value="1"/>
</dbReference>
<evidence type="ECO:0000256" key="4">
    <source>
        <dbReference type="ARBA" id="ARBA00022741"/>
    </source>
</evidence>
<evidence type="ECO:0000259" key="6">
    <source>
        <dbReference type="Pfam" id="PF00931"/>
    </source>
</evidence>
<dbReference type="InterPro" id="IPR038005">
    <property type="entry name" value="RX-like_CC"/>
</dbReference>
<dbReference type="EMBL" id="JAMQYH010000003">
    <property type="protein sequence ID" value="KAJ1692318.1"/>
    <property type="molecule type" value="Genomic_DNA"/>
</dbReference>
<dbReference type="Pfam" id="PF18052">
    <property type="entry name" value="Rx_N"/>
    <property type="match status" value="1"/>
</dbReference>
<gene>
    <name evidence="8" type="ORF">LUZ63_009016</name>
</gene>
<evidence type="ECO:0000256" key="3">
    <source>
        <dbReference type="ARBA" id="ARBA00022737"/>
    </source>
</evidence>
<keyword evidence="2" id="KW-0433">Leucine-rich repeat</keyword>
<dbReference type="Gene3D" id="3.40.50.300">
    <property type="entry name" value="P-loop containing nucleotide triphosphate hydrolases"/>
    <property type="match status" value="1"/>
</dbReference>
<name>A0A9Q0CE76_9POAL</name>
<feature type="domain" description="Disease resistance N-terminal" evidence="7">
    <location>
        <begin position="5"/>
        <end position="82"/>
    </location>
</feature>
<comment type="similarity">
    <text evidence="1">Belongs to the disease resistance NB-LRR family.</text>
</comment>
<keyword evidence="5" id="KW-0611">Plant defense</keyword>
<evidence type="ECO:0008006" key="10">
    <source>
        <dbReference type="Google" id="ProtNLM"/>
    </source>
</evidence>
<dbReference type="OrthoDB" id="690251at2759"/>
<dbReference type="GO" id="GO:0043531">
    <property type="term" value="F:ADP binding"/>
    <property type="evidence" value="ECO:0007669"/>
    <property type="project" value="InterPro"/>
</dbReference>
<dbReference type="Gene3D" id="1.20.5.4130">
    <property type="match status" value="1"/>
</dbReference>
<evidence type="ECO:0000313" key="8">
    <source>
        <dbReference type="EMBL" id="KAJ1692318.1"/>
    </source>
</evidence>
<evidence type="ECO:0000256" key="5">
    <source>
        <dbReference type="ARBA" id="ARBA00022821"/>
    </source>
</evidence>
<keyword evidence="3" id="KW-0677">Repeat</keyword>
<keyword evidence="9" id="KW-1185">Reference proteome</keyword>
<dbReference type="AlphaFoldDB" id="A0A9Q0CE76"/>
<proteinExistence type="inferred from homology"/>